<evidence type="ECO:0000313" key="1">
    <source>
        <dbReference type="EMBL" id="KAG0433658.1"/>
    </source>
</evidence>
<organism evidence="1 2">
    <name type="scientific">Ixodes persulcatus</name>
    <name type="common">Taiga tick</name>
    <dbReference type="NCBI Taxonomy" id="34615"/>
    <lineage>
        <taxon>Eukaryota</taxon>
        <taxon>Metazoa</taxon>
        <taxon>Ecdysozoa</taxon>
        <taxon>Arthropoda</taxon>
        <taxon>Chelicerata</taxon>
        <taxon>Arachnida</taxon>
        <taxon>Acari</taxon>
        <taxon>Parasitiformes</taxon>
        <taxon>Ixodida</taxon>
        <taxon>Ixodoidea</taxon>
        <taxon>Ixodidae</taxon>
        <taxon>Ixodinae</taxon>
        <taxon>Ixodes</taxon>
    </lineage>
</organism>
<gene>
    <name evidence="1" type="ORF">HPB47_019695</name>
</gene>
<reference evidence="1 2" key="1">
    <citation type="journal article" date="2020" name="Cell">
        <title>Large-Scale Comparative Analyses of Tick Genomes Elucidate Their Genetic Diversity and Vector Capacities.</title>
        <authorList>
            <consortium name="Tick Genome and Microbiome Consortium (TIGMIC)"/>
            <person name="Jia N."/>
            <person name="Wang J."/>
            <person name="Shi W."/>
            <person name="Du L."/>
            <person name="Sun Y."/>
            <person name="Zhan W."/>
            <person name="Jiang J.F."/>
            <person name="Wang Q."/>
            <person name="Zhang B."/>
            <person name="Ji P."/>
            <person name="Bell-Sakyi L."/>
            <person name="Cui X.M."/>
            <person name="Yuan T.T."/>
            <person name="Jiang B.G."/>
            <person name="Yang W.F."/>
            <person name="Lam T.T."/>
            <person name="Chang Q.C."/>
            <person name="Ding S.J."/>
            <person name="Wang X.J."/>
            <person name="Zhu J.G."/>
            <person name="Ruan X.D."/>
            <person name="Zhao L."/>
            <person name="Wei J.T."/>
            <person name="Ye R.Z."/>
            <person name="Que T.C."/>
            <person name="Du C.H."/>
            <person name="Zhou Y.H."/>
            <person name="Cheng J.X."/>
            <person name="Dai P.F."/>
            <person name="Guo W.B."/>
            <person name="Han X.H."/>
            <person name="Huang E.J."/>
            <person name="Li L.F."/>
            <person name="Wei W."/>
            <person name="Gao Y.C."/>
            <person name="Liu J.Z."/>
            <person name="Shao H.Z."/>
            <person name="Wang X."/>
            <person name="Wang C.C."/>
            <person name="Yang T.C."/>
            <person name="Huo Q.B."/>
            <person name="Li W."/>
            <person name="Chen H.Y."/>
            <person name="Chen S.E."/>
            <person name="Zhou L.G."/>
            <person name="Ni X.B."/>
            <person name="Tian J.H."/>
            <person name="Sheng Y."/>
            <person name="Liu T."/>
            <person name="Pan Y.S."/>
            <person name="Xia L.Y."/>
            <person name="Li J."/>
            <person name="Zhao F."/>
            <person name="Cao W.C."/>
        </authorList>
    </citation>
    <scope>NUCLEOTIDE SEQUENCE [LARGE SCALE GENOMIC DNA]</scope>
    <source>
        <strain evidence="1">Iper-2018</strain>
    </source>
</reference>
<proteinExistence type="predicted"/>
<accession>A0AC60QJY5</accession>
<dbReference type="Proteomes" id="UP000805193">
    <property type="component" value="Unassembled WGS sequence"/>
</dbReference>
<evidence type="ECO:0000313" key="2">
    <source>
        <dbReference type="Proteomes" id="UP000805193"/>
    </source>
</evidence>
<name>A0AC60QJY5_IXOPE</name>
<dbReference type="EMBL" id="JABSTQ010009039">
    <property type="protein sequence ID" value="KAG0433658.1"/>
    <property type="molecule type" value="Genomic_DNA"/>
</dbReference>
<keyword evidence="2" id="KW-1185">Reference proteome</keyword>
<sequence>MAGPGRDFPPLALLIALRGSQAHGHVIASGRARLLIECPDEKLCPATRAPGDQRAPNDGFPATAAEGLASDPNLDTSAPERFG</sequence>
<protein>
    <submittedName>
        <fullName evidence="1">Uncharacterized protein</fullName>
    </submittedName>
</protein>
<comment type="caution">
    <text evidence="1">The sequence shown here is derived from an EMBL/GenBank/DDBJ whole genome shotgun (WGS) entry which is preliminary data.</text>
</comment>